<organism evidence="2 3">
    <name type="scientific">Azospirillum oryzae</name>
    <dbReference type="NCBI Taxonomy" id="286727"/>
    <lineage>
        <taxon>Bacteria</taxon>
        <taxon>Pseudomonadati</taxon>
        <taxon>Pseudomonadota</taxon>
        <taxon>Alphaproteobacteria</taxon>
        <taxon>Rhodospirillales</taxon>
        <taxon>Azospirillaceae</taxon>
        <taxon>Azospirillum</taxon>
    </lineage>
</organism>
<dbReference type="Proteomes" id="UP000192936">
    <property type="component" value="Unassembled WGS sequence"/>
</dbReference>
<reference evidence="2 3" key="1">
    <citation type="submission" date="2017-04" db="EMBL/GenBank/DDBJ databases">
        <authorList>
            <person name="Afonso C.L."/>
            <person name="Miller P.J."/>
            <person name="Scott M.A."/>
            <person name="Spackman E."/>
            <person name="Goraichik I."/>
            <person name="Dimitrov K.M."/>
            <person name="Suarez D.L."/>
            <person name="Swayne D.E."/>
        </authorList>
    </citation>
    <scope>NUCLEOTIDE SEQUENCE [LARGE SCALE GENOMIC DNA]</scope>
    <source>
        <strain evidence="2 3">A2P</strain>
    </source>
</reference>
<dbReference type="RefSeq" id="WP_085091230.1">
    <property type="nucleotide sequence ID" value="NZ_FXAK01000009.1"/>
</dbReference>
<dbReference type="EMBL" id="FXAK01000009">
    <property type="protein sequence ID" value="SMF88374.1"/>
    <property type="molecule type" value="Genomic_DNA"/>
</dbReference>
<name>A0A1X7HKH7_9PROT</name>
<feature type="transmembrane region" description="Helical" evidence="1">
    <location>
        <begin position="20"/>
        <end position="40"/>
    </location>
</feature>
<evidence type="ECO:0000313" key="3">
    <source>
        <dbReference type="Proteomes" id="UP000192936"/>
    </source>
</evidence>
<evidence type="ECO:0000256" key="1">
    <source>
        <dbReference type="SAM" id="Phobius"/>
    </source>
</evidence>
<keyword evidence="1" id="KW-0812">Transmembrane</keyword>
<proteinExistence type="predicted"/>
<accession>A0A1X7HKH7</accession>
<dbReference type="AlphaFoldDB" id="A0A1X7HKH7"/>
<protein>
    <submittedName>
        <fullName evidence="2">Uncharacterized protein</fullName>
    </submittedName>
</protein>
<sequence length="63" mass="6831">MPYSHVNTQRAGHSLSKRLIRNAGLTATVLMLAVFGVAHWTGSDMLDRISGVHRPATLGQFQG</sequence>
<dbReference type="STRING" id="286727.SAMN02982917_6366"/>
<keyword evidence="1" id="KW-1133">Transmembrane helix</keyword>
<keyword evidence="1" id="KW-0472">Membrane</keyword>
<evidence type="ECO:0000313" key="2">
    <source>
        <dbReference type="EMBL" id="SMF88374.1"/>
    </source>
</evidence>
<gene>
    <name evidence="2" type="ORF">SAMN02982917_6366</name>
</gene>